<dbReference type="Proteomes" id="UP000326805">
    <property type="component" value="Segment"/>
</dbReference>
<evidence type="ECO:0000313" key="1">
    <source>
        <dbReference type="EMBL" id="QFP94925.1"/>
    </source>
</evidence>
<dbReference type="KEGG" id="vg:55623426"/>
<proteinExistence type="predicted"/>
<dbReference type="EMBL" id="MN284896">
    <property type="protein sequence ID" value="QFP94925.1"/>
    <property type="molecule type" value="Genomic_DNA"/>
</dbReference>
<dbReference type="GeneID" id="55623426"/>
<sequence>MIKVDRKMLNSLLLLLVAVETSYLLKLTIVSRYHHLKIETLQDVARYYADMLQKNDVELTPYDIIALNSILERGKLKVPRKE</sequence>
<keyword evidence="2" id="KW-1185">Reference proteome</keyword>
<evidence type="ECO:0000313" key="2">
    <source>
        <dbReference type="Proteomes" id="UP000326805"/>
    </source>
</evidence>
<protein>
    <submittedName>
        <fullName evidence="1">Uncharacterized protein</fullName>
    </submittedName>
</protein>
<dbReference type="RefSeq" id="YP_009852791.1">
    <property type="nucleotide sequence ID" value="NC_048816.1"/>
</dbReference>
<accession>A0A5P8D7C0</accession>
<organism evidence="1 2">
    <name type="scientific">Gordonia phage OhMyWard</name>
    <dbReference type="NCBI Taxonomy" id="2652414"/>
    <lineage>
        <taxon>Viruses</taxon>
        <taxon>Duplodnaviria</taxon>
        <taxon>Heunggongvirae</taxon>
        <taxon>Uroviricota</taxon>
        <taxon>Caudoviricetes</taxon>
        <taxon>Deejayvirinae</taxon>
        <taxon>Kenoshavirus</taxon>
        <taxon>Kenoshavirus ohmyward</taxon>
    </lineage>
</organism>
<reference evidence="1 2" key="1">
    <citation type="submission" date="2019-08" db="EMBL/GenBank/DDBJ databases">
        <authorList>
            <person name="Ward C."/>
            <person name="Batin B."/>
            <person name="Choi E."/>
            <person name="Dhami J."/>
            <person name="Figueroa S."/>
            <person name="Kim S."/>
            <person name="Kim U."/>
            <person name="Klim L."/>
            <person name="Lee Y.S."/>
            <person name="Lim D."/>
            <person name="Nathaniel A."/>
            <person name="Shih C."/>
            <person name="Simental K."/>
            <person name="Shu E."/>
            <person name="Trivedi R."/>
            <person name="Valladolid I."/>
            <person name="Wang C."/>
            <person name="Yoo K."/>
            <person name="Choi J.D."/>
            <person name="Dean N."/>
            <person name="Muthiah A.S."/>
            <person name="Diaz A."/>
            <person name="Garlena R.A."/>
            <person name="Russell D.A."/>
            <person name="Pope W.H."/>
            <person name="Jacobs-Sera D."/>
            <person name="Hatfull G.F."/>
        </authorList>
    </citation>
    <scope>NUCLEOTIDE SEQUENCE [LARGE SCALE GENOMIC DNA]</scope>
</reference>
<name>A0A5P8D7C0_9CAUD</name>
<gene>
    <name evidence="1" type="primary">43</name>
    <name evidence="1" type="ORF">SEA_OHMYWARD_43</name>
</gene>